<dbReference type="Proteomes" id="UP000553343">
    <property type="component" value="Unassembled WGS sequence"/>
</dbReference>
<keyword evidence="5" id="KW-1185">Reference proteome</keyword>
<feature type="domain" description="DUF4352" evidence="3">
    <location>
        <begin position="73"/>
        <end position="186"/>
    </location>
</feature>
<dbReference type="Gene3D" id="2.60.40.1240">
    <property type="match status" value="1"/>
</dbReference>
<protein>
    <submittedName>
        <fullName evidence="4">DUF4352 domain-containing protein</fullName>
    </submittedName>
</protein>
<organism evidence="4 5">
    <name type="scientific">Desulfobacter latus</name>
    <dbReference type="NCBI Taxonomy" id="2292"/>
    <lineage>
        <taxon>Bacteria</taxon>
        <taxon>Pseudomonadati</taxon>
        <taxon>Thermodesulfobacteriota</taxon>
        <taxon>Desulfobacteria</taxon>
        <taxon>Desulfobacterales</taxon>
        <taxon>Desulfobacteraceae</taxon>
        <taxon>Desulfobacter</taxon>
    </lineage>
</organism>
<evidence type="ECO:0000313" key="5">
    <source>
        <dbReference type="Proteomes" id="UP000553343"/>
    </source>
</evidence>
<dbReference type="InterPro" id="IPR029051">
    <property type="entry name" value="DUF4352"/>
</dbReference>
<keyword evidence="1 2" id="KW-0732">Signal</keyword>
<evidence type="ECO:0000259" key="3">
    <source>
        <dbReference type="Pfam" id="PF11611"/>
    </source>
</evidence>
<dbReference type="EMBL" id="JACADJ010000135">
    <property type="protein sequence ID" value="NWH06899.1"/>
    <property type="molecule type" value="Genomic_DNA"/>
</dbReference>
<dbReference type="InterPro" id="IPR029050">
    <property type="entry name" value="Immunoprotect_excell_Ig-like"/>
</dbReference>
<dbReference type="RefSeq" id="WP_178368344.1">
    <property type="nucleotide sequence ID" value="NZ_JACADJ010000135.1"/>
</dbReference>
<feature type="signal peptide" evidence="2">
    <location>
        <begin position="1"/>
        <end position="21"/>
    </location>
</feature>
<accession>A0A850T058</accession>
<dbReference type="AlphaFoldDB" id="A0A850T058"/>
<evidence type="ECO:0000313" key="4">
    <source>
        <dbReference type="EMBL" id="NWH06899.1"/>
    </source>
</evidence>
<gene>
    <name evidence="4" type="ORF">HXW94_18275</name>
</gene>
<reference evidence="4 5" key="1">
    <citation type="submission" date="2020-06" db="EMBL/GenBank/DDBJ databases">
        <title>High-quality draft genome of sulfate reducer Desulfobacter latus type strain AcrS2 isolated from marine sediment.</title>
        <authorList>
            <person name="Hoppe M."/>
            <person name="Larsen C.K."/>
            <person name="Marshall I.P.G."/>
            <person name="Schramm A."/>
            <person name="Marietou A.G."/>
        </authorList>
    </citation>
    <scope>NUCLEOTIDE SEQUENCE [LARGE SCALE GENOMIC DNA]</scope>
    <source>
        <strain evidence="4 5">AcRS2</strain>
    </source>
</reference>
<proteinExistence type="predicted"/>
<sequence length="206" mass="23445">MLKYSYLMFFLSLFIASPSYPFLKCVNDKGELAFTDTICPAGYKQINEYNEKKKTPSSPAVPIPNNENAQNIINNINFRVIQRKKVGINNQYEQPQKGNIFLACLIQINNRNKNTTIYGGSSDHHDTFTLKTNDGYTIKAVNTSSAAWREALKVWTGINLYPGEQGKGWIVFEIPKRSTPKKLYFHVCKVNSPHNLTELGRLSIDF</sequence>
<name>A0A850T058_9BACT</name>
<feature type="chain" id="PRO_5032561705" evidence="2">
    <location>
        <begin position="22"/>
        <end position="206"/>
    </location>
</feature>
<dbReference type="Pfam" id="PF11611">
    <property type="entry name" value="DUF4352"/>
    <property type="match status" value="1"/>
</dbReference>
<comment type="caution">
    <text evidence="4">The sequence shown here is derived from an EMBL/GenBank/DDBJ whole genome shotgun (WGS) entry which is preliminary data.</text>
</comment>
<evidence type="ECO:0000256" key="1">
    <source>
        <dbReference type="ARBA" id="ARBA00022729"/>
    </source>
</evidence>
<evidence type="ECO:0000256" key="2">
    <source>
        <dbReference type="SAM" id="SignalP"/>
    </source>
</evidence>